<dbReference type="Gramene" id="Al_scaffold_0006_2702">
    <property type="protein sequence ID" value="Al_scaffold_0006_2702"/>
    <property type="gene ID" value="Al_scaffold_0006_2702"/>
</dbReference>
<protein>
    <submittedName>
        <fullName evidence="2">Predicted protein</fullName>
    </submittedName>
</protein>
<feature type="region of interest" description="Disordered" evidence="1">
    <location>
        <begin position="15"/>
        <end position="64"/>
    </location>
</feature>
<evidence type="ECO:0000256" key="1">
    <source>
        <dbReference type="SAM" id="MobiDB-lite"/>
    </source>
</evidence>
<gene>
    <name evidence="2" type="ORF">ARALYDRAFT_662637</name>
</gene>
<reference evidence="3" key="1">
    <citation type="journal article" date="2011" name="Nat. Genet.">
        <title>The Arabidopsis lyrata genome sequence and the basis of rapid genome size change.</title>
        <authorList>
            <person name="Hu T.T."/>
            <person name="Pattyn P."/>
            <person name="Bakker E.G."/>
            <person name="Cao J."/>
            <person name="Cheng J.-F."/>
            <person name="Clark R.M."/>
            <person name="Fahlgren N."/>
            <person name="Fawcett J.A."/>
            <person name="Grimwood J."/>
            <person name="Gundlach H."/>
            <person name="Haberer G."/>
            <person name="Hollister J.D."/>
            <person name="Ossowski S."/>
            <person name="Ottilar R.P."/>
            <person name="Salamov A.A."/>
            <person name="Schneeberger K."/>
            <person name="Spannagl M."/>
            <person name="Wang X."/>
            <person name="Yang L."/>
            <person name="Nasrallah M.E."/>
            <person name="Bergelson J."/>
            <person name="Carrington J.C."/>
            <person name="Gaut B.S."/>
            <person name="Schmutz J."/>
            <person name="Mayer K.F.X."/>
            <person name="Van de Peer Y."/>
            <person name="Grigoriev I.V."/>
            <person name="Nordborg M."/>
            <person name="Weigel D."/>
            <person name="Guo Y.-L."/>
        </authorList>
    </citation>
    <scope>NUCLEOTIDE SEQUENCE [LARGE SCALE GENOMIC DNA]</scope>
    <source>
        <strain evidence="3">cv. MN47</strain>
    </source>
</reference>
<evidence type="ECO:0000313" key="2">
    <source>
        <dbReference type="EMBL" id="EFH48534.1"/>
    </source>
</evidence>
<evidence type="ECO:0000313" key="3">
    <source>
        <dbReference type="Proteomes" id="UP000008694"/>
    </source>
</evidence>
<dbReference type="EMBL" id="GL348718">
    <property type="protein sequence ID" value="EFH48534.1"/>
    <property type="molecule type" value="Genomic_DNA"/>
</dbReference>
<keyword evidence="3" id="KW-1185">Reference proteome</keyword>
<dbReference type="Proteomes" id="UP000008694">
    <property type="component" value="Unassembled WGS sequence"/>
</dbReference>
<sequence length="105" mass="11197">MESGWLWDLAKGSVPDGPKFNNVHAGSNKIGGNAASTSKATGLKASKEKDPAVLGSEKGIQSTERVSTLEEEEDSSDAFFFFAAINPGNRKFITDDVEVKLNGLH</sequence>
<dbReference type="AlphaFoldDB" id="D7M657"/>
<dbReference type="HOGENOM" id="CLU_2240294_0_0_1"/>
<organism evidence="3">
    <name type="scientific">Arabidopsis lyrata subsp. lyrata</name>
    <name type="common">Lyre-leaved rock-cress</name>
    <dbReference type="NCBI Taxonomy" id="81972"/>
    <lineage>
        <taxon>Eukaryota</taxon>
        <taxon>Viridiplantae</taxon>
        <taxon>Streptophyta</taxon>
        <taxon>Embryophyta</taxon>
        <taxon>Tracheophyta</taxon>
        <taxon>Spermatophyta</taxon>
        <taxon>Magnoliopsida</taxon>
        <taxon>eudicotyledons</taxon>
        <taxon>Gunneridae</taxon>
        <taxon>Pentapetalae</taxon>
        <taxon>rosids</taxon>
        <taxon>malvids</taxon>
        <taxon>Brassicales</taxon>
        <taxon>Brassicaceae</taxon>
        <taxon>Camelineae</taxon>
        <taxon>Arabidopsis</taxon>
    </lineage>
</organism>
<proteinExistence type="predicted"/>
<accession>D7M657</accession>
<name>D7M657_ARALL</name>